<accession>A0A812Q304</accession>
<reference evidence="2" key="1">
    <citation type="submission" date="2021-02" db="EMBL/GenBank/DDBJ databases">
        <authorList>
            <person name="Dougan E. K."/>
            <person name="Rhodes N."/>
            <person name="Thang M."/>
            <person name="Chan C."/>
        </authorList>
    </citation>
    <scope>NUCLEOTIDE SEQUENCE</scope>
</reference>
<gene>
    <name evidence="2" type="ORF">SNEC2469_LOCUS9323</name>
</gene>
<protein>
    <submittedName>
        <fullName evidence="2">Uncharacterized protein</fullName>
    </submittedName>
</protein>
<feature type="region of interest" description="Disordered" evidence="1">
    <location>
        <begin position="1"/>
        <end position="40"/>
    </location>
</feature>
<evidence type="ECO:0000313" key="2">
    <source>
        <dbReference type="EMBL" id="CAE7356274.1"/>
    </source>
</evidence>
<dbReference type="EMBL" id="CAJNJA010015097">
    <property type="protein sequence ID" value="CAE7356274.1"/>
    <property type="molecule type" value="Genomic_DNA"/>
</dbReference>
<evidence type="ECO:0000256" key="1">
    <source>
        <dbReference type="SAM" id="MobiDB-lite"/>
    </source>
</evidence>
<sequence length="71" mass="7766">MTPTTRVVQLPRCRSTPSNSGRTMAKRRHRMFSQPSKGIGTRRTVGIESVSFAVEASFGMFPGTCAHLLPS</sequence>
<dbReference type="Proteomes" id="UP000601435">
    <property type="component" value="Unassembled WGS sequence"/>
</dbReference>
<dbReference type="OrthoDB" id="10274002at2759"/>
<proteinExistence type="predicted"/>
<organism evidence="2 3">
    <name type="scientific">Symbiodinium necroappetens</name>
    <dbReference type="NCBI Taxonomy" id="1628268"/>
    <lineage>
        <taxon>Eukaryota</taxon>
        <taxon>Sar</taxon>
        <taxon>Alveolata</taxon>
        <taxon>Dinophyceae</taxon>
        <taxon>Suessiales</taxon>
        <taxon>Symbiodiniaceae</taxon>
        <taxon>Symbiodinium</taxon>
    </lineage>
</organism>
<evidence type="ECO:0000313" key="3">
    <source>
        <dbReference type="Proteomes" id="UP000601435"/>
    </source>
</evidence>
<keyword evidence="3" id="KW-1185">Reference proteome</keyword>
<name>A0A812Q304_9DINO</name>
<dbReference type="AlphaFoldDB" id="A0A812Q304"/>
<comment type="caution">
    <text evidence="2">The sequence shown here is derived from an EMBL/GenBank/DDBJ whole genome shotgun (WGS) entry which is preliminary data.</text>
</comment>